<gene>
    <name evidence="1" type="ORF">QBC46DRAFT_347072</name>
</gene>
<accession>A0AAN6MYR8</accession>
<sequence>MAYMRNKNALCAFVFPPVRLGSLLLDERDDDRLRPLQMHSIAMALSTAEGLIDEVIQLTERSLPDHINDASGAVDDGEGNTKDEFGLQALTRALVAKQEAVVESISGLRDMLCC</sequence>
<dbReference type="AlphaFoldDB" id="A0AAN6MYR8"/>
<reference evidence="2" key="1">
    <citation type="journal article" date="2023" name="Mol. Phylogenet. Evol.">
        <title>Genome-scale phylogeny and comparative genomics of the fungal order Sordariales.</title>
        <authorList>
            <person name="Hensen N."/>
            <person name="Bonometti L."/>
            <person name="Westerberg I."/>
            <person name="Brannstrom I.O."/>
            <person name="Guillou S."/>
            <person name="Cros-Aarteil S."/>
            <person name="Calhoun S."/>
            <person name="Haridas S."/>
            <person name="Kuo A."/>
            <person name="Mondo S."/>
            <person name="Pangilinan J."/>
            <person name="Riley R."/>
            <person name="LaButti K."/>
            <person name="Andreopoulos B."/>
            <person name="Lipzen A."/>
            <person name="Chen C."/>
            <person name="Yan M."/>
            <person name="Daum C."/>
            <person name="Ng V."/>
            <person name="Clum A."/>
            <person name="Steindorff A."/>
            <person name="Ohm R.A."/>
            <person name="Martin F."/>
            <person name="Silar P."/>
            <person name="Natvig D.O."/>
            <person name="Lalanne C."/>
            <person name="Gautier V."/>
            <person name="Ament-Velasquez S.L."/>
            <person name="Kruys A."/>
            <person name="Hutchinson M.I."/>
            <person name="Powell A.J."/>
            <person name="Barry K."/>
            <person name="Miller A.N."/>
            <person name="Grigoriev I.V."/>
            <person name="Debuchy R."/>
            <person name="Gladieux P."/>
            <person name="Hiltunen Thoren M."/>
            <person name="Johannesson H."/>
        </authorList>
    </citation>
    <scope>NUCLEOTIDE SEQUENCE [LARGE SCALE GENOMIC DNA]</scope>
    <source>
        <strain evidence="2">CBS 340.73</strain>
    </source>
</reference>
<dbReference type="Proteomes" id="UP001303473">
    <property type="component" value="Unassembled WGS sequence"/>
</dbReference>
<dbReference type="EMBL" id="MU853948">
    <property type="protein sequence ID" value="KAK3934978.1"/>
    <property type="molecule type" value="Genomic_DNA"/>
</dbReference>
<protein>
    <submittedName>
        <fullName evidence="1">Uncharacterized protein</fullName>
    </submittedName>
</protein>
<name>A0AAN6MYR8_9PEZI</name>
<evidence type="ECO:0000313" key="2">
    <source>
        <dbReference type="Proteomes" id="UP001303473"/>
    </source>
</evidence>
<proteinExistence type="predicted"/>
<evidence type="ECO:0000313" key="1">
    <source>
        <dbReference type="EMBL" id="KAK3934978.1"/>
    </source>
</evidence>
<keyword evidence="2" id="KW-1185">Reference proteome</keyword>
<organism evidence="1 2">
    <name type="scientific">Diplogelasinospora grovesii</name>
    <dbReference type="NCBI Taxonomy" id="303347"/>
    <lineage>
        <taxon>Eukaryota</taxon>
        <taxon>Fungi</taxon>
        <taxon>Dikarya</taxon>
        <taxon>Ascomycota</taxon>
        <taxon>Pezizomycotina</taxon>
        <taxon>Sordariomycetes</taxon>
        <taxon>Sordariomycetidae</taxon>
        <taxon>Sordariales</taxon>
        <taxon>Diplogelasinosporaceae</taxon>
        <taxon>Diplogelasinospora</taxon>
    </lineage>
</organism>
<comment type="caution">
    <text evidence="1">The sequence shown here is derived from an EMBL/GenBank/DDBJ whole genome shotgun (WGS) entry which is preliminary data.</text>
</comment>